<dbReference type="Proteomes" id="UP001597073">
    <property type="component" value="Unassembled WGS sequence"/>
</dbReference>
<name>A0ABW2ZL18_9SPHI</name>
<dbReference type="EMBL" id="JBHTIA010000013">
    <property type="protein sequence ID" value="MFD0766890.1"/>
    <property type="molecule type" value="Genomic_DNA"/>
</dbReference>
<accession>A0ABW2ZL18</accession>
<reference evidence="2" key="1">
    <citation type="journal article" date="2019" name="Int. J. Syst. Evol. Microbiol.">
        <title>The Global Catalogue of Microorganisms (GCM) 10K type strain sequencing project: providing services to taxonomists for standard genome sequencing and annotation.</title>
        <authorList>
            <consortium name="The Broad Institute Genomics Platform"/>
            <consortium name="The Broad Institute Genome Sequencing Center for Infectious Disease"/>
            <person name="Wu L."/>
            <person name="Ma J."/>
        </authorList>
    </citation>
    <scope>NUCLEOTIDE SEQUENCE [LARGE SCALE GENOMIC DNA]</scope>
    <source>
        <strain evidence="2">CCUG 60742</strain>
    </source>
</reference>
<protein>
    <submittedName>
        <fullName evidence="1">Uncharacterized protein</fullName>
    </submittedName>
</protein>
<gene>
    <name evidence="1" type="ORF">ACFQZI_18680</name>
</gene>
<organism evidence="1 2">
    <name type="scientific">Mucilaginibacter lutimaris</name>
    <dbReference type="NCBI Taxonomy" id="931629"/>
    <lineage>
        <taxon>Bacteria</taxon>
        <taxon>Pseudomonadati</taxon>
        <taxon>Bacteroidota</taxon>
        <taxon>Sphingobacteriia</taxon>
        <taxon>Sphingobacteriales</taxon>
        <taxon>Sphingobacteriaceae</taxon>
        <taxon>Mucilaginibacter</taxon>
    </lineage>
</organism>
<evidence type="ECO:0000313" key="1">
    <source>
        <dbReference type="EMBL" id="MFD0766890.1"/>
    </source>
</evidence>
<proteinExistence type="predicted"/>
<sequence length="53" mass="5995">MTIKFPNIKIASTADFDLNIDPPKALCFTIASFTVPVDKGYVKNSFKLYYFSL</sequence>
<keyword evidence="2" id="KW-1185">Reference proteome</keyword>
<dbReference type="RefSeq" id="WP_377145213.1">
    <property type="nucleotide sequence ID" value="NZ_JBHTIA010000013.1"/>
</dbReference>
<comment type="caution">
    <text evidence="1">The sequence shown here is derived from an EMBL/GenBank/DDBJ whole genome shotgun (WGS) entry which is preliminary data.</text>
</comment>
<evidence type="ECO:0000313" key="2">
    <source>
        <dbReference type="Proteomes" id="UP001597073"/>
    </source>
</evidence>